<gene>
    <name evidence="2" type="ORF">CHARACLAT_017105</name>
</gene>
<dbReference type="EMBL" id="JAHUTJ010050603">
    <property type="protein sequence ID" value="MED6284222.1"/>
    <property type="molecule type" value="Genomic_DNA"/>
</dbReference>
<accession>A0ABU7EAD0</accession>
<protein>
    <submittedName>
        <fullName evidence="2">Uncharacterized protein</fullName>
    </submittedName>
</protein>
<feature type="region of interest" description="Disordered" evidence="1">
    <location>
        <begin position="1"/>
        <end position="24"/>
    </location>
</feature>
<evidence type="ECO:0000313" key="3">
    <source>
        <dbReference type="Proteomes" id="UP001352852"/>
    </source>
</evidence>
<reference evidence="2 3" key="1">
    <citation type="submission" date="2021-06" db="EMBL/GenBank/DDBJ databases">
        <authorList>
            <person name="Palmer J.M."/>
        </authorList>
    </citation>
    <scope>NUCLEOTIDE SEQUENCE [LARGE SCALE GENOMIC DNA]</scope>
    <source>
        <strain evidence="2 3">CL_MEX2019</strain>
        <tissue evidence="2">Muscle</tissue>
    </source>
</reference>
<keyword evidence="3" id="KW-1185">Reference proteome</keyword>
<evidence type="ECO:0000256" key="1">
    <source>
        <dbReference type="SAM" id="MobiDB-lite"/>
    </source>
</evidence>
<proteinExistence type="predicted"/>
<dbReference type="Proteomes" id="UP001352852">
    <property type="component" value="Unassembled WGS sequence"/>
</dbReference>
<organism evidence="2 3">
    <name type="scientific">Characodon lateralis</name>
    <dbReference type="NCBI Taxonomy" id="208331"/>
    <lineage>
        <taxon>Eukaryota</taxon>
        <taxon>Metazoa</taxon>
        <taxon>Chordata</taxon>
        <taxon>Craniata</taxon>
        <taxon>Vertebrata</taxon>
        <taxon>Euteleostomi</taxon>
        <taxon>Actinopterygii</taxon>
        <taxon>Neopterygii</taxon>
        <taxon>Teleostei</taxon>
        <taxon>Neoteleostei</taxon>
        <taxon>Acanthomorphata</taxon>
        <taxon>Ovalentaria</taxon>
        <taxon>Atherinomorphae</taxon>
        <taxon>Cyprinodontiformes</taxon>
        <taxon>Goodeidae</taxon>
        <taxon>Characodon</taxon>
    </lineage>
</organism>
<comment type="caution">
    <text evidence="2">The sequence shown here is derived from an EMBL/GenBank/DDBJ whole genome shotgun (WGS) entry which is preliminary data.</text>
</comment>
<sequence length="67" mass="8054">MSKNNPIQNAPNDPEQNRRRSAKVVKERSSVFWSDWASRRRGEKVILEQKVMRNVICRWRMRASGRR</sequence>
<evidence type="ECO:0000313" key="2">
    <source>
        <dbReference type="EMBL" id="MED6284222.1"/>
    </source>
</evidence>
<name>A0ABU7EAD0_9TELE</name>
<feature type="compositionally biased region" description="Polar residues" evidence="1">
    <location>
        <begin position="1"/>
        <end position="11"/>
    </location>
</feature>